<evidence type="ECO:0000313" key="1">
    <source>
        <dbReference type="EMBL" id="KAA6400507.1"/>
    </source>
</evidence>
<name>A0A5J4WZQ6_9EUKA</name>
<proteinExistence type="predicted"/>
<dbReference type="AlphaFoldDB" id="A0A5J4WZQ6"/>
<reference evidence="1 2" key="1">
    <citation type="submission" date="2019-03" db="EMBL/GenBank/DDBJ databases">
        <title>Single cell metagenomics reveals metabolic interactions within the superorganism composed of flagellate Streblomastix strix and complex community of Bacteroidetes bacteria on its surface.</title>
        <authorList>
            <person name="Treitli S.C."/>
            <person name="Kolisko M."/>
            <person name="Husnik F."/>
            <person name="Keeling P."/>
            <person name="Hampl V."/>
        </authorList>
    </citation>
    <scope>NUCLEOTIDE SEQUENCE [LARGE SCALE GENOMIC DNA]</scope>
    <source>
        <strain evidence="1">ST1C</strain>
    </source>
</reference>
<dbReference type="Proteomes" id="UP000324800">
    <property type="component" value="Unassembled WGS sequence"/>
</dbReference>
<protein>
    <submittedName>
        <fullName evidence="1">Uncharacterized protein</fullName>
    </submittedName>
</protein>
<comment type="caution">
    <text evidence="1">The sequence shown here is derived from an EMBL/GenBank/DDBJ whole genome shotgun (WGS) entry which is preliminary data.</text>
</comment>
<gene>
    <name evidence="1" type="ORF">EZS28_003963</name>
</gene>
<dbReference type="EMBL" id="SNRW01000550">
    <property type="protein sequence ID" value="KAA6400507.1"/>
    <property type="molecule type" value="Genomic_DNA"/>
</dbReference>
<accession>A0A5J4WZQ6</accession>
<sequence>MDNENVIVDMIRNQRLINFPTKVLRNQSSKYPASNIGGGGGFIQTIMSFANIKSLLITFAMPQYPIWFFPVLFKKIDLIIDQRHVIPSAYPVLTQDV</sequence>
<organism evidence="1 2">
    <name type="scientific">Streblomastix strix</name>
    <dbReference type="NCBI Taxonomy" id="222440"/>
    <lineage>
        <taxon>Eukaryota</taxon>
        <taxon>Metamonada</taxon>
        <taxon>Preaxostyla</taxon>
        <taxon>Oxymonadida</taxon>
        <taxon>Streblomastigidae</taxon>
        <taxon>Streblomastix</taxon>
    </lineage>
</organism>
<evidence type="ECO:0000313" key="2">
    <source>
        <dbReference type="Proteomes" id="UP000324800"/>
    </source>
</evidence>